<dbReference type="PANTHER" id="PTHR42913">
    <property type="entry name" value="APOPTOSIS-INDUCING FACTOR 1"/>
    <property type="match status" value="1"/>
</dbReference>
<evidence type="ECO:0000256" key="5">
    <source>
        <dbReference type="ARBA" id="ARBA00023002"/>
    </source>
</evidence>
<dbReference type="InterPro" id="IPR036188">
    <property type="entry name" value="FAD/NAD-bd_sf"/>
</dbReference>
<keyword evidence="8" id="KW-1185">Reference proteome</keyword>
<evidence type="ECO:0000256" key="2">
    <source>
        <dbReference type="ARBA" id="ARBA00005272"/>
    </source>
</evidence>
<organism evidence="7 8">
    <name type="scientific">Lentibacillus halodurans</name>
    <dbReference type="NCBI Taxonomy" id="237679"/>
    <lineage>
        <taxon>Bacteria</taxon>
        <taxon>Bacillati</taxon>
        <taxon>Bacillota</taxon>
        <taxon>Bacilli</taxon>
        <taxon>Bacillales</taxon>
        <taxon>Bacillaceae</taxon>
        <taxon>Lentibacillus</taxon>
    </lineage>
</organism>
<dbReference type="PRINTS" id="PR00411">
    <property type="entry name" value="PNDRDTASEI"/>
</dbReference>
<protein>
    <submittedName>
        <fullName evidence="7">NADH dehydrogenase</fullName>
    </submittedName>
</protein>
<accession>A0A1I0WRK2</accession>
<proteinExistence type="inferred from homology"/>
<dbReference type="AlphaFoldDB" id="A0A1I0WRK2"/>
<dbReference type="Pfam" id="PF07992">
    <property type="entry name" value="Pyr_redox_2"/>
    <property type="match status" value="1"/>
</dbReference>
<dbReference type="SUPFAM" id="SSF51905">
    <property type="entry name" value="FAD/NAD(P)-binding domain"/>
    <property type="match status" value="2"/>
</dbReference>
<evidence type="ECO:0000256" key="1">
    <source>
        <dbReference type="ARBA" id="ARBA00001974"/>
    </source>
</evidence>
<keyword evidence="3" id="KW-0285">Flavoprotein</keyword>
<reference evidence="7 8" key="1">
    <citation type="submission" date="2016-10" db="EMBL/GenBank/DDBJ databases">
        <authorList>
            <person name="de Groot N.N."/>
        </authorList>
    </citation>
    <scope>NUCLEOTIDE SEQUENCE [LARGE SCALE GENOMIC DNA]</scope>
    <source>
        <strain evidence="7 8">CGMCC 1.3702</strain>
    </source>
</reference>
<dbReference type="PANTHER" id="PTHR42913:SF3">
    <property type="entry name" value="64 KDA MITOCHONDRIAL NADH DEHYDROGENASE (EUROFUNG)"/>
    <property type="match status" value="1"/>
</dbReference>
<comment type="cofactor">
    <cofactor evidence="1">
        <name>FAD</name>
        <dbReference type="ChEBI" id="CHEBI:57692"/>
    </cofactor>
</comment>
<dbReference type="Gene3D" id="3.50.50.100">
    <property type="match status" value="1"/>
</dbReference>
<dbReference type="InterPro" id="IPR051169">
    <property type="entry name" value="NADH-Q_oxidoreductase"/>
</dbReference>
<dbReference type="GO" id="GO:0019646">
    <property type="term" value="P:aerobic electron transport chain"/>
    <property type="evidence" value="ECO:0007669"/>
    <property type="project" value="TreeGrafter"/>
</dbReference>
<gene>
    <name evidence="7" type="ORF">SAMN04488072_103233</name>
</gene>
<evidence type="ECO:0000313" key="8">
    <source>
        <dbReference type="Proteomes" id="UP000198642"/>
    </source>
</evidence>
<dbReference type="RefSeq" id="WP_090234817.1">
    <property type="nucleotide sequence ID" value="NZ_FOJW01000003.1"/>
</dbReference>
<evidence type="ECO:0000259" key="6">
    <source>
        <dbReference type="Pfam" id="PF07992"/>
    </source>
</evidence>
<evidence type="ECO:0000313" key="7">
    <source>
        <dbReference type="EMBL" id="SFA91385.1"/>
    </source>
</evidence>
<dbReference type="Proteomes" id="UP000198642">
    <property type="component" value="Unassembled WGS sequence"/>
</dbReference>
<sequence length="407" mass="45650">MGKPHIVILGAGYGGIMTAVKLEKMLSGQEATLTLVNKYDYHYQTTWLHENAAGTLHHDRSRIPIKDIMNMQKTEFVLDTVVSIKPEEKKVKLENGELLYDILVIGLGFEATTFGTPGIEEHAFTIRNINSARLIKEHVEYNFAMYHHEDEKNPGRLNIVVGGGGLTGIQFLGELVNRIPELCEEYDIHKTMVRIINIERSPTVLSDFDKQLVEYAMNSLESRGVEFITDATLKECASDHVIYEKDGKRVEIPTYTTIWAAGVHANSIVEKSGFEHHQGSIKVSHDMRAPDYDDVFAIGDCAMIINRDTGEAYSPTAQIAIQASDTVANNIRALIQEESEELETFEPKLLGTVVSLGHTDAIGDILNNRKIFGWKAALMKKVIDNRYLLKLGGFNLLIRKSKFNIFN</sequence>
<name>A0A1I0WRK2_9BACI</name>
<comment type="similarity">
    <text evidence="2">Belongs to the NADH dehydrogenase family.</text>
</comment>
<evidence type="ECO:0000256" key="4">
    <source>
        <dbReference type="ARBA" id="ARBA00022827"/>
    </source>
</evidence>
<dbReference type="EMBL" id="FOJW01000003">
    <property type="protein sequence ID" value="SFA91385.1"/>
    <property type="molecule type" value="Genomic_DNA"/>
</dbReference>
<dbReference type="InterPro" id="IPR023753">
    <property type="entry name" value="FAD/NAD-binding_dom"/>
</dbReference>
<keyword evidence="5" id="KW-0560">Oxidoreductase</keyword>
<feature type="domain" description="FAD/NAD(P)-binding" evidence="6">
    <location>
        <begin position="5"/>
        <end position="313"/>
    </location>
</feature>
<keyword evidence="4" id="KW-0274">FAD</keyword>
<dbReference type="PRINTS" id="PR00368">
    <property type="entry name" value="FADPNR"/>
</dbReference>
<evidence type="ECO:0000256" key="3">
    <source>
        <dbReference type="ARBA" id="ARBA00022630"/>
    </source>
</evidence>
<dbReference type="STRING" id="237679.SAMN04488072_103233"/>
<dbReference type="OrthoDB" id="9781621at2"/>
<dbReference type="GO" id="GO:0003955">
    <property type="term" value="F:NAD(P)H dehydrogenase (quinone) activity"/>
    <property type="evidence" value="ECO:0007669"/>
    <property type="project" value="TreeGrafter"/>
</dbReference>